<dbReference type="PANTHER" id="PTHR18964:SF149">
    <property type="entry name" value="BIFUNCTIONAL UDP-N-ACETYLGLUCOSAMINE 2-EPIMERASE_N-ACETYLMANNOSAMINE KINASE"/>
    <property type="match status" value="1"/>
</dbReference>
<gene>
    <name evidence="2" type="ORF">ACFSR6_07635</name>
</gene>
<protein>
    <submittedName>
        <fullName evidence="2">ROK family protein</fullName>
    </submittedName>
</protein>
<dbReference type="Pfam" id="PF00480">
    <property type="entry name" value="ROK"/>
    <property type="match status" value="2"/>
</dbReference>
<evidence type="ECO:0000313" key="2">
    <source>
        <dbReference type="EMBL" id="MFD2582354.1"/>
    </source>
</evidence>
<keyword evidence="3" id="KW-1185">Reference proteome</keyword>
<dbReference type="Gene3D" id="3.30.420.40">
    <property type="match status" value="2"/>
</dbReference>
<evidence type="ECO:0000256" key="1">
    <source>
        <dbReference type="ARBA" id="ARBA00006479"/>
    </source>
</evidence>
<proteinExistence type="inferred from homology"/>
<dbReference type="InterPro" id="IPR000600">
    <property type="entry name" value="ROK"/>
</dbReference>
<accession>A0ABW5MKS0</accession>
<dbReference type="PANTHER" id="PTHR18964">
    <property type="entry name" value="ROK (REPRESSOR, ORF, KINASE) FAMILY"/>
    <property type="match status" value="1"/>
</dbReference>
<reference evidence="3" key="1">
    <citation type="journal article" date="2019" name="Int. J. Syst. Evol. Microbiol.">
        <title>The Global Catalogue of Microorganisms (GCM) 10K type strain sequencing project: providing services to taxonomists for standard genome sequencing and annotation.</title>
        <authorList>
            <consortium name="The Broad Institute Genomics Platform"/>
            <consortium name="The Broad Institute Genome Sequencing Center for Infectious Disease"/>
            <person name="Wu L."/>
            <person name="Ma J."/>
        </authorList>
    </citation>
    <scope>NUCLEOTIDE SEQUENCE [LARGE SCALE GENOMIC DNA]</scope>
    <source>
        <strain evidence="3">KCTC 42866</strain>
    </source>
</reference>
<dbReference type="InterPro" id="IPR043129">
    <property type="entry name" value="ATPase_NBD"/>
</dbReference>
<organism evidence="2 3">
    <name type="scientific">Pedobacter vanadiisoli</name>
    <dbReference type="NCBI Taxonomy" id="1761975"/>
    <lineage>
        <taxon>Bacteria</taxon>
        <taxon>Pseudomonadati</taxon>
        <taxon>Bacteroidota</taxon>
        <taxon>Sphingobacteriia</taxon>
        <taxon>Sphingobacteriales</taxon>
        <taxon>Sphingobacteriaceae</taxon>
        <taxon>Pedobacter</taxon>
    </lineage>
</organism>
<comment type="similarity">
    <text evidence="1">Belongs to the ROK (NagC/XylR) family.</text>
</comment>
<evidence type="ECO:0000313" key="3">
    <source>
        <dbReference type="Proteomes" id="UP001597461"/>
    </source>
</evidence>
<comment type="caution">
    <text evidence="2">The sequence shown here is derived from an EMBL/GenBank/DDBJ whole genome shotgun (WGS) entry which is preliminary data.</text>
</comment>
<dbReference type="SUPFAM" id="SSF53067">
    <property type="entry name" value="Actin-like ATPase domain"/>
    <property type="match status" value="1"/>
</dbReference>
<sequence>MLKEHKESLLGVDIGGSHITASLIDMANARVVSKSYSREKVKDNGVPEEILDVWINCIKRSIELGVVNGPNVKIGIAMPGPFDYERGISLITGMNKLESLYKADIRAYLSIKLAIPKENIIFRNDAEAFLHGEAYCGAVKHVSTALGITLGTGVGSAIHTAGTTLDANLGISPFKDGIVEDYLSTRWFVCRYRELTGKEIADAKPVFDLAASNDPLALGIVGDFITNLSEFLYNFSIRERQGAIVVGGNIAKAYPLYLDQVNANLVKLGIDVQVVPSALGEDAAMLGMAYYLNGNRSGENATLPSREITSLDTH</sequence>
<dbReference type="RefSeq" id="WP_379077142.1">
    <property type="nucleotide sequence ID" value="NZ_JBHULL010000007.1"/>
</dbReference>
<dbReference type="EMBL" id="JBHULL010000007">
    <property type="protein sequence ID" value="MFD2582354.1"/>
    <property type="molecule type" value="Genomic_DNA"/>
</dbReference>
<name>A0ABW5MKS0_9SPHI</name>
<dbReference type="Proteomes" id="UP001597461">
    <property type="component" value="Unassembled WGS sequence"/>
</dbReference>